<reference evidence="6" key="1">
    <citation type="submission" date="2023-12" db="EMBL/GenBank/DDBJ databases">
        <title>Dolosigranulum savutii sp. nov. isolated from human upper respiratory samples collected in Botswana.</title>
        <authorList>
            <person name="Kelly M.S."/>
        </authorList>
    </citation>
    <scope>NUCLEOTIDE SEQUENCE</scope>
    <source>
        <strain evidence="7">MSK211</strain>
        <strain evidence="6">MSK312</strain>
    </source>
</reference>
<dbReference type="PANTHER" id="PTHR43335:SF8">
    <property type="entry name" value="ABC TRANSPORTER, ATP-BINDING PROTEIN"/>
    <property type="match status" value="1"/>
</dbReference>
<dbReference type="InterPro" id="IPR003593">
    <property type="entry name" value="AAA+_ATPase"/>
</dbReference>
<dbReference type="SUPFAM" id="SSF52540">
    <property type="entry name" value="P-loop containing nucleoside triphosphate hydrolases"/>
    <property type="match status" value="1"/>
</dbReference>
<dbReference type="PROSITE" id="PS50893">
    <property type="entry name" value="ABC_TRANSPORTER_2"/>
    <property type="match status" value="1"/>
</dbReference>
<proteinExistence type="inferred from homology"/>
<dbReference type="Pfam" id="PF00005">
    <property type="entry name" value="ABC_tran"/>
    <property type="match status" value="1"/>
</dbReference>
<dbReference type="PANTHER" id="PTHR43335">
    <property type="entry name" value="ABC TRANSPORTER, ATP-BINDING PROTEIN"/>
    <property type="match status" value="1"/>
</dbReference>
<evidence type="ECO:0000256" key="3">
    <source>
        <dbReference type="ARBA" id="ARBA00022741"/>
    </source>
</evidence>
<gene>
    <name evidence="7" type="ORF">VUQ07_03950</name>
    <name evidence="6" type="ORF">VUQ09_00680</name>
</gene>
<keyword evidence="3" id="KW-0547">Nucleotide-binding</keyword>
<dbReference type="GO" id="GO:0005524">
    <property type="term" value="F:ATP binding"/>
    <property type="evidence" value="ECO:0007669"/>
    <property type="project" value="UniProtKB-KW"/>
</dbReference>
<evidence type="ECO:0000256" key="1">
    <source>
        <dbReference type="ARBA" id="ARBA00005417"/>
    </source>
</evidence>
<dbReference type="InterPro" id="IPR003439">
    <property type="entry name" value="ABC_transporter-like_ATP-bd"/>
</dbReference>
<accession>A0AB74TXT5</accession>
<protein>
    <submittedName>
        <fullName evidence="6">ABC transporter ATP-binding protein</fullName>
    </submittedName>
</protein>
<evidence type="ECO:0000313" key="6">
    <source>
        <dbReference type="EMBL" id="XBC47947.1"/>
    </source>
</evidence>
<evidence type="ECO:0000256" key="2">
    <source>
        <dbReference type="ARBA" id="ARBA00022448"/>
    </source>
</evidence>
<keyword evidence="2" id="KW-0813">Transport</keyword>
<dbReference type="Gene3D" id="3.40.50.300">
    <property type="entry name" value="P-loop containing nucleotide triphosphate hydrolases"/>
    <property type="match status" value="1"/>
</dbReference>
<name>A0AB74TXT5_9LACT</name>
<keyword evidence="4 6" id="KW-0067">ATP-binding</keyword>
<dbReference type="InterPro" id="IPR017871">
    <property type="entry name" value="ABC_transporter-like_CS"/>
</dbReference>
<evidence type="ECO:0000313" key="7">
    <source>
        <dbReference type="EMBL" id="XBC52230.1"/>
    </source>
</evidence>
<organism evidence="6">
    <name type="scientific">Dolosigranulum savutiense</name>
    <dbReference type="NCBI Taxonomy" id="3110288"/>
    <lineage>
        <taxon>Bacteria</taxon>
        <taxon>Bacillati</taxon>
        <taxon>Bacillota</taxon>
        <taxon>Bacilli</taxon>
        <taxon>Lactobacillales</taxon>
        <taxon>Carnobacteriaceae</taxon>
        <taxon>Dolosigranulum</taxon>
    </lineage>
</organism>
<comment type="similarity">
    <text evidence="1">Belongs to the ABC transporter superfamily.</text>
</comment>
<dbReference type="GO" id="GO:0016887">
    <property type="term" value="F:ATP hydrolysis activity"/>
    <property type="evidence" value="ECO:0007669"/>
    <property type="project" value="InterPro"/>
</dbReference>
<dbReference type="EMBL" id="CP142434">
    <property type="protein sequence ID" value="XBC47947.1"/>
    <property type="molecule type" value="Genomic_DNA"/>
</dbReference>
<dbReference type="InterPro" id="IPR027417">
    <property type="entry name" value="P-loop_NTPase"/>
</dbReference>
<dbReference type="SMART" id="SM00382">
    <property type="entry name" value="AAA"/>
    <property type="match status" value="1"/>
</dbReference>
<evidence type="ECO:0000256" key="4">
    <source>
        <dbReference type="ARBA" id="ARBA00022840"/>
    </source>
</evidence>
<evidence type="ECO:0000259" key="5">
    <source>
        <dbReference type="PROSITE" id="PS50893"/>
    </source>
</evidence>
<dbReference type="RefSeq" id="WP_347297988.1">
    <property type="nucleotide sequence ID" value="NZ_CP142434.1"/>
</dbReference>
<dbReference type="AlphaFoldDB" id="A0AB74TXT5"/>
<sequence length="324" mass="36745">MNGFQCSDTLNYGKMKETQWIFSRKGDHMTFQSIQVQDLTKKFGRKTVIENANFNIAAGEICAVIGKNGAGKTTLFKLLTEQLFPNKGHIEFQGSFERPSIGTLIENPVFFPKFSAYHNLAYFSKQITGSIDKERIQEVLDLVELENSRRKFEQFSLGMKQRLGIALALLFKPDLLVLDEPSNGLDPEGVRDIRQILLKVNRERRTTIIVSSHVLTELEEIATDYIILNEGQIVEKVSKDKLIDNMVKTLVIKVDAAKQAATVLNEQFDALEIKIVDDTTLHLSSDDIPSYDINRRLVSKGIQVHSLTIQNETLEDYFFEKVGV</sequence>
<dbReference type="PROSITE" id="PS00211">
    <property type="entry name" value="ABC_TRANSPORTER_1"/>
    <property type="match status" value="1"/>
</dbReference>
<dbReference type="EMBL" id="CP142436">
    <property type="protein sequence ID" value="XBC52230.1"/>
    <property type="molecule type" value="Genomic_DNA"/>
</dbReference>
<feature type="domain" description="ABC transporter" evidence="5">
    <location>
        <begin position="34"/>
        <end position="255"/>
    </location>
</feature>